<comment type="caution">
    <text evidence="2">The sequence shown here is derived from an EMBL/GenBank/DDBJ whole genome shotgun (WGS) entry which is preliminary data.</text>
</comment>
<dbReference type="Proteomes" id="UP001449582">
    <property type="component" value="Unassembled WGS sequence"/>
</dbReference>
<gene>
    <name evidence="2" type="ORF">UREOM_2560</name>
</gene>
<evidence type="ECO:0000313" key="3">
    <source>
        <dbReference type="Proteomes" id="UP001449582"/>
    </source>
</evidence>
<reference evidence="2" key="1">
    <citation type="submission" date="2024-02" db="EMBL/GenBank/DDBJ databases">
        <title>Draft genome sequence of new strains in genus Ureaplasma.</title>
        <authorList>
            <person name="Nakajima Y."/>
            <person name="Segawa T."/>
        </authorList>
    </citation>
    <scope>NUCLEOTIDE SEQUENCE [LARGE SCALE GENOMIC DNA]</scope>
    <source>
        <strain evidence="2">OM1</strain>
    </source>
</reference>
<accession>A0ABP9U7A8</accession>
<evidence type="ECO:0000313" key="2">
    <source>
        <dbReference type="EMBL" id="GAA5414545.1"/>
    </source>
</evidence>
<feature type="transmembrane region" description="Helical" evidence="1">
    <location>
        <begin position="221"/>
        <end position="239"/>
    </location>
</feature>
<keyword evidence="1" id="KW-0812">Transmembrane</keyword>
<keyword evidence="1" id="KW-1133">Transmembrane helix</keyword>
<proteinExistence type="predicted"/>
<sequence>MDKIALKEYTLKIQNIVPFYFDNIENQTWSSESLFNSLEEVLKLLERQFRQPMFKLEKQKFDDTQQQFNYLIGFKKTNPIAKYFNGLNLSITIDWKNKIVNGGFSINHSYEENANINDLIEDIYLKSLMKNFISKQFFPLNMQNLVDIINKYDFEKNTSFKKRTKLFNNKFTETNNDRSLISFKNITIDDIYGNWTNLIERKYLNFDEFDEEEVKDYKYDWLFANLVIYSLITLIVNLLKLDFRKITKTFDVSTEASDKEDNMENLFYLLTKFVKLNFDVKDYRSVFNIGFPSTIYSLYNNDEKVEYYDENFFLKDSNLKILYFLCMTPEVFGIDSNSSHFIEFSQLKNVVFKSNYGSHRKMSEAFEEKVDFHTCEESYNFRTFINEEGSVLIVSRGENDLFDEYFWSQVYLSSRNQIYLQLNYEVNSDNAAVKRNANYWREKHQLLENIIFSEYDNFLVVTDLKDTVLQMEKTVDYKSSWQSLLSQIFLKENSYKQQYEHKVLSFALIVAAVIGFINFFAMIFTVMAVGKDGGVLDTTNIVVICITSILATVLFTIAIFYMVTLIKDKVRMKKINQVK</sequence>
<name>A0ABP9U7A8_9BACT</name>
<dbReference type="RefSeq" id="WP_353289707.1">
    <property type="nucleotide sequence ID" value="NZ_BAABQM010000001.1"/>
</dbReference>
<protein>
    <submittedName>
        <fullName evidence="2">Uncharacterized protein</fullName>
    </submittedName>
</protein>
<keyword evidence="1" id="KW-0472">Membrane</keyword>
<dbReference type="EMBL" id="BAABQM010000001">
    <property type="protein sequence ID" value="GAA5414545.1"/>
    <property type="molecule type" value="Genomic_DNA"/>
</dbReference>
<organism evidence="2 3">
    <name type="scientific">Ureaplasma ceti</name>
    <dbReference type="NCBI Taxonomy" id="3119530"/>
    <lineage>
        <taxon>Bacteria</taxon>
        <taxon>Bacillati</taxon>
        <taxon>Mycoplasmatota</taxon>
        <taxon>Mycoplasmoidales</taxon>
        <taxon>Mycoplasmoidaceae</taxon>
        <taxon>Ureaplasma</taxon>
    </lineage>
</organism>
<feature type="transmembrane region" description="Helical" evidence="1">
    <location>
        <begin position="503"/>
        <end position="529"/>
    </location>
</feature>
<evidence type="ECO:0000256" key="1">
    <source>
        <dbReference type="SAM" id="Phobius"/>
    </source>
</evidence>
<keyword evidence="3" id="KW-1185">Reference proteome</keyword>
<feature type="transmembrane region" description="Helical" evidence="1">
    <location>
        <begin position="541"/>
        <end position="566"/>
    </location>
</feature>